<dbReference type="AlphaFoldDB" id="A0A1J3GD88"/>
<dbReference type="Pfam" id="PF20431">
    <property type="entry name" value="E_motif"/>
    <property type="match status" value="1"/>
</dbReference>
<dbReference type="Pfam" id="PF13812">
    <property type="entry name" value="PPR_3"/>
    <property type="match status" value="1"/>
</dbReference>
<organism evidence="3">
    <name type="scientific">Noccaea caerulescens</name>
    <name type="common">Alpine penny-cress</name>
    <name type="synonym">Thlaspi caerulescens</name>
    <dbReference type="NCBI Taxonomy" id="107243"/>
    <lineage>
        <taxon>Eukaryota</taxon>
        <taxon>Viridiplantae</taxon>
        <taxon>Streptophyta</taxon>
        <taxon>Embryophyta</taxon>
        <taxon>Tracheophyta</taxon>
        <taxon>Spermatophyta</taxon>
        <taxon>Magnoliopsida</taxon>
        <taxon>eudicotyledons</taxon>
        <taxon>Gunneridae</taxon>
        <taxon>Pentapetalae</taxon>
        <taxon>rosids</taxon>
        <taxon>malvids</taxon>
        <taxon>Brassicales</taxon>
        <taxon>Brassicaceae</taxon>
        <taxon>Coluteocarpeae</taxon>
        <taxon>Noccaea</taxon>
    </lineage>
</organism>
<protein>
    <submittedName>
        <fullName evidence="3">Pentatricopeptide repeat-containing protein, chloroplastic</fullName>
    </submittedName>
</protein>
<sequence length="570" mass="64145">MSHFKLESTEFPRVKMSPAILCYSGVTVPAIPSPVSVSENSYLRLIDTQCCTMREVKQIHANLIKTGLISDTIAASRVLSFCCASPSDMNYAYLVFTRINHKNPFVWNTIIRGFSRSSFPEMAISIFFDMLCSPSVKPQRLTYPSVFKAYASLGKARDGMQLHGRVIKEGLEDDSFVRNTMLRMYVTCGCFVQAWRIFIRMTNFDPVAWNSMITGLARCGLIEEAQKLFDEMPQRNEVSWNSMISGFVRNDRFKDALELFREMQERNVRPDGFTMVSLLNACAYLGASEQGRWIHEYIVKNRIELNSIVVTALIDMYCKCGCIEEGLKVFESAPKKQLSCWNSMILGLANNGCEGRAMDLFSELVESSGLEPDSVSFIGVLTACAHSGNVHKAGEFFRLMREKYLIEPSIKHYTCMVNVLGGAGLLREAEAMIKNMPVEQDAVIWSCLLSACRKNGNVEMAERAAKCLEQLDPDETCGYVLMSNAYASHGLFEEAVEQRVLMKERQMEKEIGCSSIEVDLEVHEFVSCGKKHPKSPEIYSLLGVLNWDLSALESEVGYCSLLNNFVCRTV</sequence>
<dbReference type="GO" id="GO:0003723">
    <property type="term" value="F:RNA binding"/>
    <property type="evidence" value="ECO:0007669"/>
    <property type="project" value="InterPro"/>
</dbReference>
<dbReference type="FunFam" id="1.25.40.10:FF:000231">
    <property type="entry name" value="Pentatricopeptide repeat-containing protein chloroplastic"/>
    <property type="match status" value="1"/>
</dbReference>
<dbReference type="InterPro" id="IPR046848">
    <property type="entry name" value="E_motif"/>
</dbReference>
<dbReference type="FunFam" id="1.25.40.10:FF:000125">
    <property type="entry name" value="Pentatricopeptide repeat-containing protein"/>
    <property type="match status" value="1"/>
</dbReference>
<dbReference type="PANTHER" id="PTHR47926">
    <property type="entry name" value="PENTATRICOPEPTIDE REPEAT-CONTAINING PROTEIN"/>
    <property type="match status" value="1"/>
</dbReference>
<accession>A0A1J3GD88</accession>
<dbReference type="InterPro" id="IPR011990">
    <property type="entry name" value="TPR-like_helical_dom_sf"/>
</dbReference>
<dbReference type="Pfam" id="PF01535">
    <property type="entry name" value="PPR"/>
    <property type="match status" value="3"/>
</dbReference>
<evidence type="ECO:0000256" key="1">
    <source>
        <dbReference type="ARBA" id="ARBA00022737"/>
    </source>
</evidence>
<dbReference type="FunFam" id="1.25.40.10:FF:002137">
    <property type="entry name" value="Pentatricopeptide repeat-containing protein At2g42920, chloroplastic"/>
    <property type="match status" value="1"/>
</dbReference>
<evidence type="ECO:0000313" key="3">
    <source>
        <dbReference type="EMBL" id="JAU53630.1"/>
    </source>
</evidence>
<dbReference type="Pfam" id="PF13041">
    <property type="entry name" value="PPR_2"/>
    <property type="match status" value="1"/>
</dbReference>
<gene>
    <name evidence="3" type="ORF">LE_TR9848_c2_g1_i1_g.33578</name>
</gene>
<dbReference type="GO" id="GO:0009451">
    <property type="term" value="P:RNA modification"/>
    <property type="evidence" value="ECO:0007669"/>
    <property type="project" value="InterPro"/>
</dbReference>
<proteinExistence type="predicted"/>
<dbReference type="Gene3D" id="1.25.40.10">
    <property type="entry name" value="Tetratricopeptide repeat domain"/>
    <property type="match status" value="4"/>
</dbReference>
<reference evidence="3" key="1">
    <citation type="submission" date="2016-07" db="EMBL/GenBank/DDBJ databases">
        <title>De novo transcriptome assembly of four accessions of the metal hyperaccumulator plant Noccaea caerulescens.</title>
        <authorList>
            <person name="Blande D."/>
            <person name="Halimaa P."/>
            <person name="Tervahauta A.I."/>
            <person name="Aarts M.G."/>
            <person name="Karenlampi S.O."/>
        </authorList>
    </citation>
    <scope>NUCLEOTIDE SEQUENCE</scope>
</reference>
<feature type="repeat" description="PPR" evidence="2">
    <location>
        <begin position="205"/>
        <end position="235"/>
    </location>
</feature>
<feature type="repeat" description="PPR" evidence="2">
    <location>
        <begin position="236"/>
        <end position="270"/>
    </location>
</feature>
<dbReference type="PANTHER" id="PTHR47926:SF436">
    <property type="entry name" value="PENTATRICOPEPTIDE REPEAT-CONTAINING PROTEIN ELI1, CHLOROPLASTIC-LIKE ISOFORM X2"/>
    <property type="match status" value="1"/>
</dbReference>
<dbReference type="PROSITE" id="PS51375">
    <property type="entry name" value="PPR"/>
    <property type="match status" value="4"/>
</dbReference>
<dbReference type="FunFam" id="1.25.40.10:FF:001576">
    <property type="entry name" value="Pentatricopeptide repeat-containing protein At2g42920, chloroplastic"/>
    <property type="match status" value="1"/>
</dbReference>
<feature type="repeat" description="PPR" evidence="2">
    <location>
        <begin position="306"/>
        <end position="340"/>
    </location>
</feature>
<dbReference type="EMBL" id="GEVL01023711">
    <property type="protein sequence ID" value="JAU53630.1"/>
    <property type="molecule type" value="Transcribed_RNA"/>
</dbReference>
<dbReference type="InterPro" id="IPR046960">
    <property type="entry name" value="PPR_At4g14850-like_plant"/>
</dbReference>
<name>A0A1J3GD88_NOCCA</name>
<feature type="repeat" description="PPR" evidence="2">
    <location>
        <begin position="103"/>
        <end position="138"/>
    </location>
</feature>
<dbReference type="InterPro" id="IPR002885">
    <property type="entry name" value="PPR_rpt"/>
</dbReference>
<dbReference type="NCBIfam" id="TIGR00756">
    <property type="entry name" value="PPR"/>
    <property type="match status" value="5"/>
</dbReference>
<dbReference type="Pfam" id="PF12854">
    <property type="entry name" value="PPR_1"/>
    <property type="match status" value="1"/>
</dbReference>
<keyword evidence="1" id="KW-0677">Repeat</keyword>
<dbReference type="GO" id="GO:0048731">
    <property type="term" value="P:system development"/>
    <property type="evidence" value="ECO:0007669"/>
    <property type="project" value="UniProtKB-ARBA"/>
</dbReference>
<evidence type="ECO:0000256" key="2">
    <source>
        <dbReference type="PROSITE-ProRule" id="PRU00708"/>
    </source>
</evidence>